<evidence type="ECO:0000256" key="1">
    <source>
        <dbReference type="SAM" id="MobiDB-lite"/>
    </source>
</evidence>
<reference evidence="2 3" key="1">
    <citation type="submission" date="2006-09" db="EMBL/GenBank/DDBJ databases">
        <title>Sequence and annotation of the 288-kb ATCV-1 virus that infects an endosymbiotic Chlorella strain of the heliozoon Acanthocystis turfacea.</title>
        <authorList>
            <person name="Fitzgerald L.A."/>
            <person name="Graves M.V."/>
            <person name="Li X."/>
            <person name="Pfitzner A.J.P."/>
            <person name="Hartigan J."/>
            <person name="Van Etten J.L."/>
        </authorList>
    </citation>
    <scope>NUCLEOTIDE SEQUENCE [LARGE SCALE GENOMIC DNA]</scope>
    <source>
        <strain evidence="2 3">ATCV-1</strain>
    </source>
</reference>
<gene>
    <name evidence="2" type="primary">z004L</name>
    <name evidence="2" type="ORF">ATCV1_z004L</name>
</gene>
<dbReference type="RefSeq" id="YP_001426485.1">
    <property type="nucleotide sequence ID" value="NC_008724.1"/>
</dbReference>
<organism evidence="2 3">
    <name type="scientific">Chlorovirus heliozoae</name>
    <dbReference type="NCBI Taxonomy" id="322019"/>
    <lineage>
        <taxon>Viruses</taxon>
        <taxon>Varidnaviria</taxon>
        <taxon>Bamfordvirae</taxon>
        <taxon>Nucleocytoviricota</taxon>
        <taxon>Megaviricetes</taxon>
        <taxon>Algavirales</taxon>
        <taxon>Phycodnaviridae</taxon>
        <taxon>Chlorovirus</taxon>
    </lineage>
</organism>
<feature type="region of interest" description="Disordered" evidence="1">
    <location>
        <begin position="31"/>
        <end position="83"/>
    </location>
</feature>
<evidence type="ECO:0000313" key="2">
    <source>
        <dbReference type="EMBL" id="ABT16138.1"/>
    </source>
</evidence>
<name>A7K7W4_9PHYC</name>
<accession>A7K7W4</accession>
<dbReference type="KEGG" id="vg:5470865"/>
<proteinExistence type="predicted"/>
<keyword evidence="3" id="KW-1185">Reference proteome</keyword>
<dbReference type="EMBL" id="EF101928">
    <property type="protein sequence ID" value="ABT16138.1"/>
    <property type="molecule type" value="Genomic_DNA"/>
</dbReference>
<evidence type="ECO:0000313" key="3">
    <source>
        <dbReference type="Proteomes" id="UP000202420"/>
    </source>
</evidence>
<protein>
    <submittedName>
        <fullName evidence="2">Uncharacterized protein z004L</fullName>
    </submittedName>
</protein>
<dbReference type="GeneID" id="5470865"/>
<sequence length="83" mass="9538">MNTYVSNVPFKYSHQVRCIISKITRHNGSAYTTNGKFSPGTEPHPIARNHISERNYSRCKPQGSASDVHMAKWSSCKPYHTWR</sequence>
<dbReference type="Proteomes" id="UP000202420">
    <property type="component" value="Segment"/>
</dbReference>